<dbReference type="InterPro" id="IPR037149">
    <property type="entry name" value="PA_heptamer_dom_sf"/>
</dbReference>
<evidence type="ECO:0000313" key="5">
    <source>
        <dbReference type="EMBL" id="QDD55730.1"/>
    </source>
</evidence>
<dbReference type="GO" id="GO:0005576">
    <property type="term" value="C:extracellular region"/>
    <property type="evidence" value="ECO:0007669"/>
    <property type="project" value="InterPro"/>
</dbReference>
<evidence type="ECO:0000259" key="4">
    <source>
        <dbReference type="Pfam" id="PF17476"/>
    </source>
</evidence>
<dbReference type="EMBL" id="MK679619">
    <property type="protein sequence ID" value="QDD55730.1"/>
    <property type="molecule type" value="Genomic_DNA"/>
</dbReference>
<dbReference type="Pfam" id="PF17475">
    <property type="entry name" value="Binary_toxB_2"/>
    <property type="match status" value="1"/>
</dbReference>
<dbReference type="Gene3D" id="3.90.182.10">
    <property type="entry name" value="Toxin - Anthrax Protective Antigen,domain 1"/>
    <property type="match status" value="1"/>
</dbReference>
<dbReference type="Gene3D" id="3.10.20.110">
    <property type="match status" value="1"/>
</dbReference>
<protein>
    <submittedName>
        <fullName evidence="5">C3larvinB</fullName>
    </submittedName>
</protein>
<feature type="region of interest" description="Disordered" evidence="1">
    <location>
        <begin position="1"/>
        <end position="33"/>
    </location>
</feature>
<dbReference type="Gene3D" id="2.60.120.240">
    <property type="entry name" value="Protective antigen, heptamerisation domain"/>
    <property type="match status" value="1"/>
</dbReference>
<dbReference type="InterPro" id="IPR008979">
    <property type="entry name" value="Galactose-bd-like_sf"/>
</dbReference>
<evidence type="ECO:0000256" key="1">
    <source>
        <dbReference type="SAM" id="MobiDB-lite"/>
    </source>
</evidence>
<feature type="compositionally biased region" description="Basic and acidic residues" evidence="1">
    <location>
        <begin position="16"/>
        <end position="33"/>
    </location>
</feature>
<organism evidence="5">
    <name type="scientific">Paenibacillus larvae</name>
    <dbReference type="NCBI Taxonomy" id="1464"/>
    <lineage>
        <taxon>Bacteria</taxon>
        <taxon>Bacillati</taxon>
        <taxon>Bacillota</taxon>
        <taxon>Bacilli</taxon>
        <taxon>Bacillales</taxon>
        <taxon>Paenibacillaceae</taxon>
        <taxon>Paenibacillus</taxon>
    </lineage>
</organism>
<dbReference type="SMR" id="A0A4Y5USZ9"/>
<dbReference type="Pfam" id="PF03495">
    <property type="entry name" value="Binary_toxB"/>
    <property type="match status" value="1"/>
</dbReference>
<name>A0A4Y5USZ9_9BACL</name>
<dbReference type="Gene3D" id="2.60.120.260">
    <property type="entry name" value="Galactose-binding domain-like"/>
    <property type="match status" value="1"/>
</dbReference>
<feature type="domain" description="Clostridial binary toxin B/anthrax toxin PA" evidence="4">
    <location>
        <begin position="330"/>
        <end position="425"/>
    </location>
</feature>
<dbReference type="InterPro" id="IPR035088">
    <property type="entry name" value="PA_Ca-bd"/>
</dbReference>
<dbReference type="InterPro" id="IPR035331">
    <property type="entry name" value="Binary_toxB_3"/>
</dbReference>
<dbReference type="AlphaFoldDB" id="A0A4Y5USZ9"/>
<reference evidence="5" key="1">
    <citation type="journal article" date="2019" name="Environ. Microbiol.">
        <title>The biological role of the enigmatic C3larvinAB toxin of the honey bee pathogenic bacterium Paenibacillus larvae.</title>
        <authorList>
            <person name="Ebeling J."/>
            <person name="Knispel H."/>
            <person name="Funfhaus A."/>
            <person name="Genersch E."/>
        </authorList>
    </citation>
    <scope>NUCLEOTIDE SEQUENCE</scope>
    <source>
        <strain evidence="5">11-8051</strain>
    </source>
</reference>
<dbReference type="SUPFAM" id="SSF49785">
    <property type="entry name" value="Galactose-binding domain-like"/>
    <property type="match status" value="1"/>
</dbReference>
<feature type="domain" description="Protective antigen heptamerisation" evidence="3">
    <location>
        <begin position="119"/>
        <end position="312"/>
    </location>
</feature>
<dbReference type="PRINTS" id="PR01391">
    <property type="entry name" value="BINARYTOXINB"/>
</dbReference>
<evidence type="ECO:0000259" key="3">
    <source>
        <dbReference type="Pfam" id="PF17475"/>
    </source>
</evidence>
<proteinExistence type="predicted"/>
<evidence type="ECO:0000259" key="2">
    <source>
        <dbReference type="Pfam" id="PF03495"/>
    </source>
</evidence>
<dbReference type="Pfam" id="PF17476">
    <property type="entry name" value="Binary_toxB_3"/>
    <property type="match status" value="1"/>
</dbReference>
<dbReference type="InterPro" id="IPR003896">
    <property type="entry name" value="Bacterial_exotoxin_B"/>
</dbReference>
<sequence length="572" mass="63339">MQIIPAENLVLPSNAEDSKKDEMTPKHTRQKREVEEVMDTDDDGIYDSWEREGYTVINRVVVKWDQEKHKPLGYTKFVSDPNDAHTAGDPYTDYEKAAGIIDKAVSRVVLNPLVPAYPSIGVSMEKFIISKNKNVSEEEGKSLTISQGSSTTKSVDVGMNTSLHASLLDFGASVSASFHEGSSHTLSTEQGKGKSWSESIGLNTADSAYYNGNIRYFNRGTAPIYNAEPTTSLVLDTGKKAKTLFTVKAKENQKAQVVKPGDSYPRKGLAPISMRNMDDFGSTPIPLSYDQLNDLEKGTPLSLETDQFAGDYIKVINGNQSSPEPWTYWLTQIEQSSARLILNDGDSETERRIAARTAEGYDQETKPEVTLGEAMELTFGIPKSDKPAYKGDLIQYVFDENTAKEVKKQLKNMGDQADLQNVKLKAGMQVMLKTNLVHNGSFQNEFGDWGEKLGSLTIEKGQGPDSENVLSISEFGGICQEWIKVLPETNYKVELSVKQDADDGSEVTIASKNGKELGKLAIKEKESNGEFKTYTFHFHSGQNTEVGLYFVYLASSGTKHPMNVTNFKITRR</sequence>
<accession>A0A4Y5USZ9</accession>
<feature type="domain" description="Protective antigen Ca-binding" evidence="2">
    <location>
        <begin position="39"/>
        <end position="114"/>
    </location>
</feature>
<dbReference type="SUPFAM" id="SSF56988">
    <property type="entry name" value="Anthrax protective antigen"/>
    <property type="match status" value="1"/>
</dbReference>
<dbReference type="GO" id="GO:0051260">
    <property type="term" value="P:protein homooligomerization"/>
    <property type="evidence" value="ECO:0007669"/>
    <property type="project" value="InterPro"/>
</dbReference>
<dbReference type="InterPro" id="IPR027439">
    <property type="entry name" value="PA_heptamer_dom"/>
</dbReference>